<keyword evidence="2" id="KW-1185">Reference proteome</keyword>
<name>A0ABR6WCB1_9BACT</name>
<protein>
    <submittedName>
        <fullName evidence="1">Uncharacterized protein</fullName>
    </submittedName>
</protein>
<reference evidence="1 2" key="1">
    <citation type="submission" date="2019-06" db="EMBL/GenBank/DDBJ databases">
        <title>Spirosoma utsteinense sp. nov. isolated from Antarctic ice-free soils.</title>
        <authorList>
            <person name="Tahon G."/>
        </authorList>
    </citation>
    <scope>NUCLEOTIDE SEQUENCE [LARGE SCALE GENOMIC DNA]</scope>
    <source>
        <strain evidence="1 2">LMG 31447</strain>
    </source>
</reference>
<accession>A0ABR6WCB1</accession>
<gene>
    <name evidence="1" type="ORF">FH603_4696</name>
</gene>
<dbReference type="EMBL" id="VFIA01000039">
    <property type="protein sequence ID" value="MBC3794169.1"/>
    <property type="molecule type" value="Genomic_DNA"/>
</dbReference>
<evidence type="ECO:0000313" key="2">
    <source>
        <dbReference type="Proteomes" id="UP000700732"/>
    </source>
</evidence>
<dbReference type="RefSeq" id="WP_186740344.1">
    <property type="nucleotide sequence ID" value="NZ_VFIA01000039.1"/>
</dbReference>
<proteinExistence type="predicted"/>
<dbReference type="Proteomes" id="UP000700732">
    <property type="component" value="Unassembled WGS sequence"/>
</dbReference>
<sequence length="68" mass="7908">MNLEEVIYKVNRSTLSHDQQQSFTSWLQERPHMQTSIRQALDKGRSIKALLVGRSIPGRVDYILQIEP</sequence>
<evidence type="ECO:0000313" key="1">
    <source>
        <dbReference type="EMBL" id="MBC3794169.1"/>
    </source>
</evidence>
<organism evidence="1 2">
    <name type="scientific">Spirosoma utsteinense</name>
    <dbReference type="NCBI Taxonomy" id="2585773"/>
    <lineage>
        <taxon>Bacteria</taxon>
        <taxon>Pseudomonadati</taxon>
        <taxon>Bacteroidota</taxon>
        <taxon>Cytophagia</taxon>
        <taxon>Cytophagales</taxon>
        <taxon>Cytophagaceae</taxon>
        <taxon>Spirosoma</taxon>
    </lineage>
</organism>
<comment type="caution">
    <text evidence="1">The sequence shown here is derived from an EMBL/GenBank/DDBJ whole genome shotgun (WGS) entry which is preliminary data.</text>
</comment>